<feature type="transmembrane region" description="Helical" evidence="7">
    <location>
        <begin position="316"/>
        <end position="340"/>
    </location>
</feature>
<reference evidence="8" key="1">
    <citation type="submission" date="2014-03" db="EMBL/GenBank/DDBJ databases">
        <authorList>
            <person name="Genoscope - CEA"/>
        </authorList>
    </citation>
    <scope>NUCLEOTIDE SEQUENCE [LARGE SCALE GENOMIC DNA]</scope>
    <source>
        <strain evidence="8">CF27</strain>
    </source>
</reference>
<evidence type="ECO:0000256" key="3">
    <source>
        <dbReference type="ARBA" id="ARBA00022692"/>
    </source>
</evidence>
<name>A0A060UUQ7_9PROT</name>
<comment type="subcellular location">
    <subcellularLocation>
        <location evidence="1">Membrane</location>
        <topology evidence="1">Multi-pass membrane protein</topology>
    </subcellularLocation>
</comment>
<protein>
    <submittedName>
        <fullName evidence="8">Metal ion transporter, NRAMP family</fullName>
    </submittedName>
    <submittedName>
        <fullName evidence="9">Natural resistance-associated macrophage protein</fullName>
    </submittedName>
</protein>
<evidence type="ECO:0000313" key="10">
    <source>
        <dbReference type="Proteomes" id="UP000193925"/>
    </source>
</evidence>
<evidence type="ECO:0000256" key="6">
    <source>
        <dbReference type="ARBA" id="ARBA00023136"/>
    </source>
</evidence>
<keyword evidence="5 7" id="KW-1133">Transmembrane helix</keyword>
<organism evidence="8">
    <name type="scientific">Acidithiobacillus ferrivorans</name>
    <dbReference type="NCBI Taxonomy" id="160808"/>
    <lineage>
        <taxon>Bacteria</taxon>
        <taxon>Pseudomonadati</taxon>
        <taxon>Pseudomonadota</taxon>
        <taxon>Acidithiobacillia</taxon>
        <taxon>Acidithiobacillales</taxon>
        <taxon>Acidithiobacillaceae</taxon>
        <taxon>Acidithiobacillus</taxon>
    </lineage>
</organism>
<dbReference type="PANTHER" id="PTHR11706">
    <property type="entry name" value="SOLUTE CARRIER PROTEIN FAMILY 11 MEMBER"/>
    <property type="match status" value="1"/>
</dbReference>
<dbReference type="GO" id="GO:0034755">
    <property type="term" value="P:iron ion transmembrane transport"/>
    <property type="evidence" value="ECO:0007669"/>
    <property type="project" value="TreeGrafter"/>
</dbReference>
<feature type="transmembrane region" description="Helical" evidence="7">
    <location>
        <begin position="71"/>
        <end position="93"/>
    </location>
</feature>
<feature type="transmembrane region" description="Helical" evidence="7">
    <location>
        <begin position="429"/>
        <end position="451"/>
    </location>
</feature>
<dbReference type="EMBL" id="CCCS020000082">
    <property type="protein sequence ID" value="CDQ12160.1"/>
    <property type="molecule type" value="Genomic_DNA"/>
</dbReference>
<evidence type="ECO:0000256" key="2">
    <source>
        <dbReference type="ARBA" id="ARBA00022448"/>
    </source>
</evidence>
<evidence type="ECO:0000313" key="9">
    <source>
        <dbReference type="EMBL" id="SMH66502.1"/>
    </source>
</evidence>
<dbReference type="GO" id="GO:0015293">
    <property type="term" value="F:symporter activity"/>
    <property type="evidence" value="ECO:0007669"/>
    <property type="project" value="UniProtKB-KW"/>
</dbReference>
<keyword evidence="10" id="KW-1185">Reference proteome</keyword>
<evidence type="ECO:0000256" key="1">
    <source>
        <dbReference type="ARBA" id="ARBA00004141"/>
    </source>
</evidence>
<dbReference type="AlphaFoldDB" id="A0A060UUQ7"/>
<feature type="transmembrane region" description="Helical" evidence="7">
    <location>
        <begin position="149"/>
        <end position="168"/>
    </location>
</feature>
<accession>A0A060UUQ7</accession>
<evidence type="ECO:0000256" key="5">
    <source>
        <dbReference type="ARBA" id="ARBA00022989"/>
    </source>
</evidence>
<dbReference type="PANTHER" id="PTHR11706:SF33">
    <property type="entry name" value="NATURAL RESISTANCE-ASSOCIATED MACROPHAGE PROTEIN 2"/>
    <property type="match status" value="1"/>
</dbReference>
<keyword evidence="4" id="KW-0769">Symport</keyword>
<proteinExistence type="predicted"/>
<feature type="transmembrane region" description="Helical" evidence="7">
    <location>
        <begin position="360"/>
        <end position="378"/>
    </location>
</feature>
<evidence type="ECO:0000313" key="8">
    <source>
        <dbReference type="EMBL" id="CDQ12160.1"/>
    </source>
</evidence>
<feature type="transmembrane region" description="Helical" evidence="7">
    <location>
        <begin position="42"/>
        <end position="59"/>
    </location>
</feature>
<keyword evidence="6 7" id="KW-0472">Membrane</keyword>
<reference evidence="9 10" key="3">
    <citation type="submission" date="2017-03" db="EMBL/GenBank/DDBJ databases">
        <authorList>
            <person name="Regsiter A."/>
            <person name="William W."/>
        </authorList>
    </citation>
    <scope>NUCLEOTIDE SEQUENCE [LARGE SCALE GENOMIC DNA]</scope>
    <source>
        <strain evidence="9">PRJEB5721</strain>
    </source>
</reference>
<dbReference type="InterPro" id="IPR001046">
    <property type="entry name" value="NRAMP_fam"/>
</dbReference>
<keyword evidence="3 7" id="KW-0812">Transmembrane</keyword>
<feature type="transmembrane region" description="Helical" evidence="7">
    <location>
        <begin position="119"/>
        <end position="143"/>
    </location>
</feature>
<evidence type="ECO:0000256" key="7">
    <source>
        <dbReference type="SAM" id="Phobius"/>
    </source>
</evidence>
<dbReference type="GO" id="GO:0005384">
    <property type="term" value="F:manganese ion transmembrane transporter activity"/>
    <property type="evidence" value="ECO:0007669"/>
    <property type="project" value="TreeGrafter"/>
</dbReference>
<evidence type="ECO:0000256" key="4">
    <source>
        <dbReference type="ARBA" id="ARBA00022847"/>
    </source>
</evidence>
<dbReference type="EMBL" id="LT841305">
    <property type="protein sequence ID" value="SMH66502.1"/>
    <property type="molecule type" value="Genomic_DNA"/>
</dbReference>
<feature type="transmembrane region" description="Helical" evidence="7">
    <location>
        <begin position="390"/>
        <end position="409"/>
    </location>
</feature>
<reference evidence="8" key="2">
    <citation type="submission" date="2014-07" db="EMBL/GenBank/DDBJ databases">
        <title>Initial genome analysis of the psychrotolerant acidophile Acidithiobacillus ferrivorans CF27: insights into iron and sulfur oxidation pathways and into biofilm formation.</title>
        <authorList>
            <person name="Talla E."/>
            <person name="Hedrich S."/>
            <person name="Mangenot S."/>
            <person name="Ji B."/>
            <person name="Johnson D.B."/>
            <person name="Barbe V."/>
            <person name="Bonnefoy V."/>
        </authorList>
    </citation>
    <scope>NUCLEOTIDE SEQUENCE [LARGE SCALE GENOMIC DNA]</scope>
    <source>
        <strain evidence="8">CF27</strain>
    </source>
</reference>
<dbReference type="GO" id="GO:0005886">
    <property type="term" value="C:plasma membrane"/>
    <property type="evidence" value="ECO:0007669"/>
    <property type="project" value="TreeGrafter"/>
</dbReference>
<keyword evidence="2" id="KW-0813">Transport</keyword>
<dbReference type="Proteomes" id="UP000193925">
    <property type="component" value="Chromosome AFERRI"/>
</dbReference>
<dbReference type="GO" id="GO:0015086">
    <property type="term" value="F:cadmium ion transmembrane transporter activity"/>
    <property type="evidence" value="ECO:0007669"/>
    <property type="project" value="TreeGrafter"/>
</dbReference>
<feature type="transmembrane region" description="Helical" evidence="7">
    <location>
        <begin position="180"/>
        <end position="198"/>
    </location>
</feature>
<sequence>MTLLKDKTTTHELADELSSEDIDRSKDRSRVLAARRNGRRGMLLWLLLGPGVLTMLGENDGPSMLSYAASGATYGLGFFLPFIVVAFAAAYVVQEMSMRLGAVTHRGYGELIFQRFGPFWGWLAVGDLVVTNLVTLITEGIAIRVGMSFFGISAQIAVVCAVALVVVNTLGSRYSRWERLTMGLALFNLLFLAVAFFARPSPGAVAEALLTWTPLPTGTPQEFLLLLTSNIGATVTPWMLFFQQSASADKGLTPKDIPQGRLDTGLGTVLAAITGCAALVAAVPLFAHHINVSNLQGGAGYAEALRPIIGAPGATMFALGLIEAGAVAMLTISASTAYAIGEAFGGVGHSFNQSISEAPFFHAANIGIAIAAGLIVLIPNSPLLAITLNANMLATILMPPALVFLLVLVNDREIMGPWVNSWRGNMLGILITVAIILAGTAYAIVAVLGTFMSAGT</sequence>
<dbReference type="Pfam" id="PF01566">
    <property type="entry name" value="Nramp"/>
    <property type="match status" value="1"/>
</dbReference>
<gene>
    <name evidence="9" type="ORF">AFERRI_30234</name>
    <name evidence="8" type="ORF">AFERRI_90016</name>
</gene>